<dbReference type="InterPro" id="IPR039455">
    <property type="entry name" value="EPFL"/>
</dbReference>
<proteinExistence type="inferred from homology"/>
<dbReference type="GO" id="GO:0005576">
    <property type="term" value="C:extracellular region"/>
    <property type="evidence" value="ECO:0007669"/>
    <property type="project" value="UniProtKB-SubCell"/>
</dbReference>
<keyword evidence="9" id="KW-1185">Reference proteome</keyword>
<evidence type="ECO:0000256" key="7">
    <source>
        <dbReference type="RuleBase" id="RU367102"/>
    </source>
</evidence>
<reference evidence="8" key="1">
    <citation type="submission" date="2019-12" db="EMBL/GenBank/DDBJ databases">
        <authorList>
            <person name="Scholes J."/>
        </authorList>
    </citation>
    <scope>NUCLEOTIDE SEQUENCE</scope>
</reference>
<organism evidence="8 9">
    <name type="scientific">Striga hermonthica</name>
    <name type="common">Purple witchweed</name>
    <name type="synonym">Buchnera hermonthica</name>
    <dbReference type="NCBI Taxonomy" id="68872"/>
    <lineage>
        <taxon>Eukaryota</taxon>
        <taxon>Viridiplantae</taxon>
        <taxon>Streptophyta</taxon>
        <taxon>Embryophyta</taxon>
        <taxon>Tracheophyta</taxon>
        <taxon>Spermatophyta</taxon>
        <taxon>Magnoliopsida</taxon>
        <taxon>eudicotyledons</taxon>
        <taxon>Gunneridae</taxon>
        <taxon>Pentapetalae</taxon>
        <taxon>asterids</taxon>
        <taxon>lamiids</taxon>
        <taxon>Lamiales</taxon>
        <taxon>Orobanchaceae</taxon>
        <taxon>Buchnereae</taxon>
        <taxon>Striga</taxon>
    </lineage>
</organism>
<comment type="subcellular location">
    <subcellularLocation>
        <location evidence="1 7">Secreted</location>
    </subcellularLocation>
</comment>
<protein>
    <recommendedName>
        <fullName evidence="7">Epidermal patterning factor-like protein</fullName>
    </recommendedName>
</protein>
<dbReference type="OrthoDB" id="614712at2759"/>
<evidence type="ECO:0000256" key="6">
    <source>
        <dbReference type="ARBA" id="ARBA00023157"/>
    </source>
</evidence>
<dbReference type="PANTHER" id="PTHR33109:SF3">
    <property type="entry name" value="EPIDERMAL PATTERNING FACTOR-LIKE PROTEIN"/>
    <property type="match status" value="1"/>
</dbReference>
<keyword evidence="5 7" id="KW-0732">Signal</keyword>
<comment type="caution">
    <text evidence="8">The sequence shown here is derived from an EMBL/GenBank/DDBJ whole genome shotgun (WGS) entry which is preliminary data.</text>
</comment>
<accession>A0A9N7N0H8</accession>
<keyword evidence="6" id="KW-1015">Disulfide bond</keyword>
<dbReference type="GO" id="GO:0010052">
    <property type="term" value="P:guard cell differentiation"/>
    <property type="evidence" value="ECO:0007669"/>
    <property type="project" value="UniProtKB-UniRule"/>
</dbReference>
<feature type="signal peptide" evidence="7">
    <location>
        <begin position="1"/>
        <end position="18"/>
    </location>
</feature>
<evidence type="ECO:0000256" key="5">
    <source>
        <dbReference type="ARBA" id="ARBA00022729"/>
    </source>
</evidence>
<evidence type="ECO:0000256" key="2">
    <source>
        <dbReference type="ARBA" id="ARBA00008127"/>
    </source>
</evidence>
<name>A0A9N7N0H8_STRHE</name>
<dbReference type="PANTHER" id="PTHR33109">
    <property type="entry name" value="EPIDERMAL PATTERNING FACTOR-LIKE PROTEIN 4"/>
    <property type="match status" value="1"/>
</dbReference>
<dbReference type="AlphaFoldDB" id="A0A9N7N0H8"/>
<dbReference type="Proteomes" id="UP001153555">
    <property type="component" value="Unassembled WGS sequence"/>
</dbReference>
<comment type="similarity">
    <text evidence="2 7">Belongs to the plant cysteine rich small secretory peptide family. Epidermal patterning factor subfamily.</text>
</comment>
<keyword evidence="3 7" id="KW-0217">Developmental protein</keyword>
<keyword evidence="4 7" id="KW-0964">Secreted</keyword>
<gene>
    <name evidence="8" type="ORF">SHERM_16894</name>
</gene>
<evidence type="ECO:0000313" key="9">
    <source>
        <dbReference type="Proteomes" id="UP001153555"/>
    </source>
</evidence>
<evidence type="ECO:0000256" key="3">
    <source>
        <dbReference type="ARBA" id="ARBA00022473"/>
    </source>
</evidence>
<comment type="function">
    <text evidence="7">Controls stomatal patterning.</text>
</comment>
<evidence type="ECO:0000256" key="1">
    <source>
        <dbReference type="ARBA" id="ARBA00004613"/>
    </source>
</evidence>
<dbReference type="EMBL" id="CACSLK010015718">
    <property type="protein sequence ID" value="CAA0817227.1"/>
    <property type="molecule type" value="Genomic_DNA"/>
</dbReference>
<dbReference type="Pfam" id="PF17181">
    <property type="entry name" value="EPF"/>
    <property type="match status" value="1"/>
</dbReference>
<sequence>MGCFTISLLILLISSSFSHVTSIFHVEGRKLQEGNASSRTVEVENRAWRVRIGSSPPRCERICGPCSRPCGAVQVPTTNPRIKAQIENSSSSDDNSN</sequence>
<feature type="chain" id="PRO_5040533787" description="Epidermal patterning factor-like protein" evidence="7">
    <location>
        <begin position="19"/>
        <end position="97"/>
    </location>
</feature>
<evidence type="ECO:0000256" key="4">
    <source>
        <dbReference type="ARBA" id="ARBA00022525"/>
    </source>
</evidence>
<evidence type="ECO:0000313" key="8">
    <source>
        <dbReference type="EMBL" id="CAA0817227.1"/>
    </source>
</evidence>